<evidence type="ECO:0000256" key="6">
    <source>
        <dbReference type="ARBA" id="ARBA00018569"/>
    </source>
</evidence>
<gene>
    <name evidence="14" type="ORF">F990_01389</name>
</gene>
<keyword evidence="7" id="KW-0520">NAD</keyword>
<dbReference type="GO" id="GO:0003978">
    <property type="term" value="F:UDP-glucose 4-epimerase activity"/>
    <property type="evidence" value="ECO:0007669"/>
    <property type="project" value="UniProtKB-EC"/>
</dbReference>
<accession>V2V138</accession>
<evidence type="ECO:0000256" key="1">
    <source>
        <dbReference type="ARBA" id="ARBA00000083"/>
    </source>
</evidence>
<evidence type="ECO:0000256" key="11">
    <source>
        <dbReference type="ARBA" id="ARBA00033067"/>
    </source>
</evidence>
<keyword evidence="12" id="KW-1133">Transmembrane helix</keyword>
<evidence type="ECO:0000313" key="15">
    <source>
        <dbReference type="Proteomes" id="UP000017404"/>
    </source>
</evidence>
<comment type="similarity">
    <text evidence="4">Belongs to the NAD(P)-dependent epimerase/dehydratase family.</text>
</comment>
<dbReference type="PATRIC" id="fig|1120928.5.peg.1416"/>
<evidence type="ECO:0000256" key="9">
    <source>
        <dbReference type="ARBA" id="ARBA00023235"/>
    </source>
</evidence>
<dbReference type="InterPro" id="IPR036291">
    <property type="entry name" value="NAD(P)-bd_dom_sf"/>
</dbReference>
<evidence type="ECO:0000256" key="4">
    <source>
        <dbReference type="ARBA" id="ARBA00007637"/>
    </source>
</evidence>
<dbReference type="Proteomes" id="UP000017404">
    <property type="component" value="Unassembled WGS sequence"/>
</dbReference>
<dbReference type="PANTHER" id="PTHR43725">
    <property type="entry name" value="UDP-GLUCOSE 4-EPIMERASE"/>
    <property type="match status" value="1"/>
</dbReference>
<keyword evidence="9" id="KW-0413">Isomerase</keyword>
<dbReference type="GO" id="GO:0005829">
    <property type="term" value="C:cytosol"/>
    <property type="evidence" value="ECO:0007669"/>
    <property type="project" value="TreeGrafter"/>
</dbReference>
<protein>
    <recommendedName>
        <fullName evidence="6">UDP-glucose 4-epimerase</fullName>
        <ecNumber evidence="5">5.1.3.2</ecNumber>
    </recommendedName>
    <alternativeName>
        <fullName evidence="11">Galactowaldenase</fullName>
    </alternativeName>
    <alternativeName>
        <fullName evidence="10">UDP-galactose 4-epimerase</fullName>
    </alternativeName>
</protein>
<dbReference type="AlphaFoldDB" id="V2V138"/>
<dbReference type="EMBL" id="AYEV01000012">
    <property type="protein sequence ID" value="ESK55957.1"/>
    <property type="molecule type" value="Genomic_DNA"/>
</dbReference>
<keyword evidence="12" id="KW-0472">Membrane</keyword>
<dbReference type="GO" id="GO:0006012">
    <property type="term" value="P:galactose metabolic process"/>
    <property type="evidence" value="ECO:0007669"/>
    <property type="project" value="UniProtKB-KW"/>
</dbReference>
<evidence type="ECO:0000259" key="13">
    <source>
        <dbReference type="Pfam" id="PF01370"/>
    </source>
</evidence>
<comment type="cofactor">
    <cofactor evidence="2">
        <name>NAD(+)</name>
        <dbReference type="ChEBI" id="CHEBI:57540"/>
    </cofactor>
</comment>
<dbReference type="eggNOG" id="COG1087">
    <property type="taxonomic scope" value="Bacteria"/>
</dbReference>
<evidence type="ECO:0000256" key="7">
    <source>
        <dbReference type="ARBA" id="ARBA00023027"/>
    </source>
</evidence>
<evidence type="ECO:0000313" key="14">
    <source>
        <dbReference type="EMBL" id="ESK55957.1"/>
    </source>
</evidence>
<comment type="pathway">
    <text evidence="3">Carbohydrate metabolism; galactose metabolism.</text>
</comment>
<dbReference type="Gene3D" id="3.40.50.720">
    <property type="entry name" value="NAD(P)-binding Rossmann-like Domain"/>
    <property type="match status" value="1"/>
</dbReference>
<dbReference type="InterPro" id="IPR001509">
    <property type="entry name" value="Epimerase_deHydtase"/>
</dbReference>
<reference evidence="14 15" key="1">
    <citation type="submission" date="2013-10" db="EMBL/GenBank/DDBJ databases">
        <title>The Genome Sequence of Acinetobacter tjernbergiae CIP107465.</title>
        <authorList>
            <consortium name="The Broad Institute Genomics Platform"/>
            <consortium name="The Broad Institute Genome Sequencing Center for Infectious Disease"/>
            <person name="Cerqueira G."/>
            <person name="Feldgarden M."/>
            <person name="Courvalin P."/>
            <person name="Grillot-Courvalin C."/>
            <person name="Clermont D."/>
            <person name="Rocha E."/>
            <person name="Yoon E.-J."/>
            <person name="Nemec A."/>
            <person name="Young S.K."/>
            <person name="Zeng Q."/>
            <person name="Gargeya S."/>
            <person name="Fitzgerald M."/>
            <person name="Abouelleil A."/>
            <person name="Alvarado L."/>
            <person name="Berlin A.M."/>
            <person name="Chapman S.B."/>
            <person name="Gainer-Dewar J."/>
            <person name="Goldberg J."/>
            <person name="Gnerre S."/>
            <person name="Griggs A."/>
            <person name="Gujja S."/>
            <person name="Hansen M."/>
            <person name="Howarth C."/>
            <person name="Imamovic A."/>
            <person name="Ireland A."/>
            <person name="Larimer J."/>
            <person name="McCowan C."/>
            <person name="Murphy C."/>
            <person name="Pearson M."/>
            <person name="Poon T.W."/>
            <person name="Priest M."/>
            <person name="Roberts A."/>
            <person name="Saif S."/>
            <person name="Shea T."/>
            <person name="Sykes S."/>
            <person name="Wortman J."/>
            <person name="Nusbaum C."/>
            <person name="Birren B."/>
        </authorList>
    </citation>
    <scope>NUCLEOTIDE SEQUENCE [LARGE SCALE GENOMIC DNA]</scope>
    <source>
        <strain evidence="14 15">CIP 107465</strain>
    </source>
</reference>
<proteinExistence type="inferred from homology"/>
<feature type="domain" description="NAD-dependent epimerase/dehydratase" evidence="13">
    <location>
        <begin position="37"/>
        <end position="295"/>
    </location>
</feature>
<keyword evidence="8" id="KW-0299">Galactose metabolism</keyword>
<evidence type="ECO:0000256" key="5">
    <source>
        <dbReference type="ARBA" id="ARBA00013189"/>
    </source>
</evidence>
<dbReference type="Pfam" id="PF01370">
    <property type="entry name" value="Epimerase"/>
    <property type="match status" value="1"/>
</dbReference>
<feature type="transmembrane region" description="Helical" evidence="12">
    <location>
        <begin position="34"/>
        <end position="56"/>
    </location>
</feature>
<dbReference type="EC" id="5.1.3.2" evidence="5"/>
<keyword evidence="12" id="KW-0812">Transmembrane</keyword>
<comment type="caution">
    <text evidence="14">The sequence shown here is derived from an EMBL/GenBank/DDBJ whole genome shotgun (WGS) entry which is preliminary data.</text>
</comment>
<comment type="catalytic activity">
    <reaction evidence="1">
        <text>UDP-alpha-D-glucose = UDP-alpha-D-galactose</text>
        <dbReference type="Rhea" id="RHEA:22168"/>
        <dbReference type="ChEBI" id="CHEBI:58885"/>
        <dbReference type="ChEBI" id="CHEBI:66914"/>
        <dbReference type="EC" id="5.1.3.2"/>
    </reaction>
</comment>
<dbReference type="PANTHER" id="PTHR43725:SF47">
    <property type="entry name" value="UDP-GLUCOSE 4-EPIMERASE"/>
    <property type="match status" value="1"/>
</dbReference>
<dbReference type="SUPFAM" id="SSF51735">
    <property type="entry name" value="NAD(P)-binding Rossmann-fold domains"/>
    <property type="match status" value="1"/>
</dbReference>
<dbReference type="Gene3D" id="3.90.25.10">
    <property type="entry name" value="UDP-galactose 4-epimerase, domain 1"/>
    <property type="match status" value="1"/>
</dbReference>
<keyword evidence="8" id="KW-0119">Carbohydrate metabolism</keyword>
<organism evidence="14 15">
    <name type="scientific">Acinetobacter tjernbergiae DSM 14971 = CIP 107465</name>
    <dbReference type="NCBI Taxonomy" id="1120928"/>
    <lineage>
        <taxon>Bacteria</taxon>
        <taxon>Pseudomonadati</taxon>
        <taxon>Pseudomonadota</taxon>
        <taxon>Gammaproteobacteria</taxon>
        <taxon>Moraxellales</taxon>
        <taxon>Moraxellaceae</taxon>
        <taxon>Acinetobacter</taxon>
    </lineage>
</organism>
<evidence type="ECO:0000256" key="8">
    <source>
        <dbReference type="ARBA" id="ARBA00023144"/>
    </source>
</evidence>
<name>V2V138_9GAMM</name>
<keyword evidence="15" id="KW-1185">Reference proteome</keyword>
<sequence length="370" mass="41571">MEVGAEVIRSSVLIEHSLGSCKQNDGQIRKEGKYTMILVTGGLGFIGSHIALSLLARGQEIVIVDNLANSTLQTLERLEYISGMYIPFVKVDVRNTPALNKVFEQYSIDTVIHTASFKSLEESALKPLEYYNDNVSSIMSLLRAMQRMGVRELINISSLAVYGQSSPNFSEETEFNYRYPNPYIRSQQMVEDIIADTYKVDHEWKIVNLRLSNIAGAFEHGVLGEYVTQLPKNIVPLALQVAAMQRDCIELQNQAQTADGTVERSFLHVLDACDAVLIALSWLKAQSSCLEAFNIAHPQLTSIQTLLDEVAKVTQAEIRVQPAVYQNQELAQLGANIDKAKKILNWIPKRALSQMIEDEWRFYRNTLNGK</sequence>
<evidence type="ECO:0000256" key="10">
    <source>
        <dbReference type="ARBA" id="ARBA00031367"/>
    </source>
</evidence>
<evidence type="ECO:0000256" key="3">
    <source>
        <dbReference type="ARBA" id="ARBA00004947"/>
    </source>
</evidence>
<evidence type="ECO:0000256" key="2">
    <source>
        <dbReference type="ARBA" id="ARBA00001911"/>
    </source>
</evidence>
<dbReference type="STRING" id="202955.GCA_000759995_00890"/>
<evidence type="ECO:0000256" key="12">
    <source>
        <dbReference type="SAM" id="Phobius"/>
    </source>
</evidence>